<dbReference type="GO" id="GO:0016020">
    <property type="term" value="C:membrane"/>
    <property type="evidence" value="ECO:0007669"/>
    <property type="project" value="InterPro"/>
</dbReference>
<accession>A0A382LQC7</accession>
<protein>
    <submittedName>
        <fullName evidence="1">Uncharacterized protein</fullName>
    </submittedName>
</protein>
<dbReference type="EMBL" id="UINC01088062">
    <property type="protein sequence ID" value="SVC37965.1"/>
    <property type="molecule type" value="Genomic_DNA"/>
</dbReference>
<sequence>MTENQIPKIKIEPYCNEGNPEAAASHRDSRGLETLSRPLSQAWKHQGIRLDNVAVSLVENLLSIVQIIFANIILSGDNALVIGMAAATLSLHLHRKAIFLGMALAARLRIFFAVI</sequence>
<dbReference type="InterPro" id="IPR005496">
    <property type="entry name" value="Integral_membrane_TerC"/>
</dbReference>
<organism evidence="1">
    <name type="scientific">marine metagenome</name>
    <dbReference type="NCBI Taxonomy" id="408172"/>
    <lineage>
        <taxon>unclassified sequences</taxon>
        <taxon>metagenomes</taxon>
        <taxon>ecological metagenomes</taxon>
    </lineage>
</organism>
<evidence type="ECO:0000313" key="1">
    <source>
        <dbReference type="EMBL" id="SVC37965.1"/>
    </source>
</evidence>
<gene>
    <name evidence="1" type="ORF">METZ01_LOCUS290819</name>
</gene>
<dbReference type="Pfam" id="PF03741">
    <property type="entry name" value="TerC"/>
    <property type="match status" value="1"/>
</dbReference>
<proteinExistence type="predicted"/>
<name>A0A382LQC7_9ZZZZ</name>
<reference evidence="1" key="1">
    <citation type="submission" date="2018-05" db="EMBL/GenBank/DDBJ databases">
        <authorList>
            <person name="Lanie J.A."/>
            <person name="Ng W.-L."/>
            <person name="Kazmierczak K.M."/>
            <person name="Andrzejewski T.M."/>
            <person name="Davidsen T.M."/>
            <person name="Wayne K.J."/>
            <person name="Tettelin H."/>
            <person name="Glass J.I."/>
            <person name="Rusch D."/>
            <person name="Podicherti R."/>
            <person name="Tsui H.-C.T."/>
            <person name="Winkler M.E."/>
        </authorList>
    </citation>
    <scope>NUCLEOTIDE SEQUENCE</scope>
</reference>
<dbReference type="AlphaFoldDB" id="A0A382LQC7"/>